<feature type="region of interest" description="Disordered" evidence="5">
    <location>
        <begin position="202"/>
        <end position="226"/>
    </location>
</feature>
<dbReference type="SMART" id="SM00386">
    <property type="entry name" value="HAT"/>
    <property type="match status" value="5"/>
</dbReference>
<protein>
    <submittedName>
        <fullName evidence="7">RRP5 protein</fullName>
    </submittedName>
</protein>
<evidence type="ECO:0000256" key="5">
    <source>
        <dbReference type="SAM" id="MobiDB-lite"/>
    </source>
</evidence>
<dbReference type="Pfam" id="PF23459">
    <property type="entry name" value="S1_RRP5"/>
    <property type="match status" value="1"/>
</dbReference>
<dbReference type="SUPFAM" id="SSF50249">
    <property type="entry name" value="Nucleic acid-binding proteins"/>
    <property type="match status" value="1"/>
</dbReference>
<dbReference type="PANTHER" id="PTHR23270">
    <property type="entry name" value="PROGRAMMED CELL DEATH PROTEIN 11 PRE-RRNA PROCESSING PROTEIN RRP5"/>
    <property type="match status" value="1"/>
</dbReference>
<keyword evidence="3" id="KW-0677">Repeat</keyword>
<name>A0A851YPK1_9AVES</name>
<accession>A0A851YPK1</accession>
<gene>
    <name evidence="7" type="primary">Pdcd11_0</name>
    <name evidence="7" type="ORF">HALSEN_R06228</name>
</gene>
<dbReference type="FunFam" id="2.40.50.140:FF:000155">
    <property type="entry name" value="rRNA biogenesis protein RRP5"/>
    <property type="match status" value="1"/>
</dbReference>
<feature type="region of interest" description="Disordered" evidence="5">
    <location>
        <begin position="124"/>
        <end position="177"/>
    </location>
</feature>
<keyword evidence="4" id="KW-0539">Nucleus</keyword>
<feature type="compositionally biased region" description="Basic and acidic residues" evidence="5">
    <location>
        <begin position="139"/>
        <end position="152"/>
    </location>
</feature>
<dbReference type="PROSITE" id="PS50126">
    <property type="entry name" value="S1"/>
    <property type="match status" value="1"/>
</dbReference>
<proteinExistence type="predicted"/>
<dbReference type="AlphaFoldDB" id="A0A851YPK1"/>
<keyword evidence="8" id="KW-1185">Reference proteome</keyword>
<feature type="non-terminal residue" evidence="7">
    <location>
        <position position="574"/>
    </location>
</feature>
<dbReference type="FunFam" id="1.25.40.10:FF:000065">
    <property type="entry name" value="Programmed cell death 11"/>
    <property type="match status" value="1"/>
</dbReference>
<dbReference type="InterPro" id="IPR003107">
    <property type="entry name" value="HAT"/>
</dbReference>
<dbReference type="GO" id="GO:0032040">
    <property type="term" value="C:small-subunit processome"/>
    <property type="evidence" value="ECO:0007669"/>
    <property type="project" value="TreeGrafter"/>
</dbReference>
<evidence type="ECO:0000256" key="4">
    <source>
        <dbReference type="ARBA" id="ARBA00023242"/>
    </source>
</evidence>
<dbReference type="InterPro" id="IPR003029">
    <property type="entry name" value="S1_domain"/>
</dbReference>
<evidence type="ECO:0000256" key="2">
    <source>
        <dbReference type="ARBA" id="ARBA00022552"/>
    </source>
</evidence>
<dbReference type="InterPro" id="IPR045209">
    <property type="entry name" value="Rrp5"/>
</dbReference>
<dbReference type="Gene3D" id="1.25.40.10">
    <property type="entry name" value="Tetratricopeptide repeat domain"/>
    <property type="match status" value="1"/>
</dbReference>
<dbReference type="SMART" id="SM00316">
    <property type="entry name" value="S1"/>
    <property type="match status" value="1"/>
</dbReference>
<dbReference type="InterPro" id="IPR055430">
    <property type="entry name" value="HAT_Syf1_CNRKL1_C"/>
</dbReference>
<evidence type="ECO:0000256" key="1">
    <source>
        <dbReference type="ARBA" id="ARBA00004604"/>
    </source>
</evidence>
<dbReference type="Gene3D" id="2.40.50.140">
    <property type="entry name" value="Nucleic acid-binding proteins"/>
    <property type="match status" value="1"/>
</dbReference>
<feature type="domain" description="S1 motif" evidence="6">
    <location>
        <begin position="43"/>
        <end position="113"/>
    </location>
</feature>
<evidence type="ECO:0000313" key="8">
    <source>
        <dbReference type="Proteomes" id="UP000648918"/>
    </source>
</evidence>
<dbReference type="InterPro" id="IPR012340">
    <property type="entry name" value="NA-bd_OB-fold"/>
</dbReference>
<comment type="subcellular location">
    <subcellularLocation>
        <location evidence="1">Nucleus</location>
        <location evidence="1">Nucleolus</location>
    </subcellularLocation>
</comment>
<organism evidence="7 8">
    <name type="scientific">Halcyon senegalensis</name>
    <dbReference type="NCBI Taxonomy" id="342381"/>
    <lineage>
        <taxon>Eukaryota</taxon>
        <taxon>Metazoa</taxon>
        <taxon>Chordata</taxon>
        <taxon>Craniata</taxon>
        <taxon>Vertebrata</taxon>
        <taxon>Euteleostomi</taxon>
        <taxon>Archelosauria</taxon>
        <taxon>Archosauria</taxon>
        <taxon>Dinosauria</taxon>
        <taxon>Saurischia</taxon>
        <taxon>Theropoda</taxon>
        <taxon>Coelurosauria</taxon>
        <taxon>Aves</taxon>
        <taxon>Neognathae</taxon>
        <taxon>Neoaves</taxon>
        <taxon>Telluraves</taxon>
        <taxon>Coraciimorphae</taxon>
        <taxon>Coraciiformes</taxon>
        <taxon>Alcedinidae</taxon>
        <taxon>Halcyon</taxon>
    </lineage>
</organism>
<sequence>RCYILSNENGKIQLSLRQSRLNPKSHSKVEDVEITCIQDVKKGQLVRGYVKSVTPSGVFFGLSTSLLCRILFQNVSPYFVQKQSLYEKYLPEGKLLTAKVLGVNEKHIELSLLPEDTGMSSVLPESLGLPRYGAEEEEREAKGREKREELKLKTRQRRGNSEKEQIHPSCCPPPSTHLPLLQVVKPKKRKNCPADENDSGIEVYYREEDDDQEEEVTRKKSKITKPGEAPRLQVSIGFTWDEDMNAMDVPVLNQKEESSESEEEEEDSQSKMKKKTKKEKELEKQKKEKELCKIEAALMDPSRQPQSADDFDRLVLSSPNSSILWLQYMAFHLQATEIEKARAVAERALKTICFREEQEKLNVWVALLNLENMYGTEETLMKVFERAVQYNEPLKVFQHLCDIYANSEKYKQAEELYHTMLKRFRQEKSVWLKYASFLLKQGQTEATHRLLERALKALPIKEHVDVISRFAQLEFRFGDPEHAKALFESTLSSYPKRTDIWSIYMDIMIKHGSQKEVRDIFERVIHLSLAPKKMKFFFKRYLDYEEKFGTTESVLAVKRAALEYVETKSSVADT</sequence>
<dbReference type="PANTHER" id="PTHR23270:SF10">
    <property type="entry name" value="PROTEIN RRP5 HOMOLOG"/>
    <property type="match status" value="1"/>
</dbReference>
<evidence type="ECO:0000259" key="6">
    <source>
        <dbReference type="PROSITE" id="PS50126"/>
    </source>
</evidence>
<feature type="region of interest" description="Disordered" evidence="5">
    <location>
        <begin position="253"/>
        <end position="286"/>
    </location>
</feature>
<dbReference type="InterPro" id="IPR057302">
    <property type="entry name" value="Rrp5_S1"/>
</dbReference>
<dbReference type="OrthoDB" id="412781at2759"/>
<dbReference type="GO" id="GO:0003723">
    <property type="term" value="F:RNA binding"/>
    <property type="evidence" value="ECO:0007669"/>
    <property type="project" value="TreeGrafter"/>
</dbReference>
<evidence type="ECO:0000256" key="3">
    <source>
        <dbReference type="ARBA" id="ARBA00022737"/>
    </source>
</evidence>
<dbReference type="SUPFAM" id="SSF48452">
    <property type="entry name" value="TPR-like"/>
    <property type="match status" value="2"/>
</dbReference>
<dbReference type="InterPro" id="IPR011990">
    <property type="entry name" value="TPR-like_helical_dom_sf"/>
</dbReference>
<feature type="non-terminal residue" evidence="7">
    <location>
        <position position="1"/>
    </location>
</feature>
<dbReference type="EMBL" id="WBNJ01000042">
    <property type="protein sequence ID" value="NXD77959.1"/>
    <property type="molecule type" value="Genomic_DNA"/>
</dbReference>
<reference evidence="7" key="1">
    <citation type="submission" date="2019-09" db="EMBL/GenBank/DDBJ databases">
        <title>Bird 10,000 Genomes (B10K) Project - Family phase.</title>
        <authorList>
            <person name="Zhang G."/>
        </authorList>
    </citation>
    <scope>NUCLEOTIDE SEQUENCE</scope>
    <source>
        <strain evidence="7">B10K-DU-024-03</strain>
        <tissue evidence="7">Muscle</tissue>
    </source>
</reference>
<keyword evidence="2" id="KW-0698">rRNA processing</keyword>
<dbReference type="GO" id="GO:0006364">
    <property type="term" value="P:rRNA processing"/>
    <property type="evidence" value="ECO:0007669"/>
    <property type="project" value="UniProtKB-KW"/>
</dbReference>
<dbReference type="Pfam" id="PF23231">
    <property type="entry name" value="HAT_Syf1_CNRKL1_C"/>
    <property type="match status" value="1"/>
</dbReference>
<evidence type="ECO:0000313" key="7">
    <source>
        <dbReference type="EMBL" id="NXD77959.1"/>
    </source>
</evidence>
<comment type="caution">
    <text evidence="7">The sequence shown here is derived from an EMBL/GenBank/DDBJ whole genome shotgun (WGS) entry which is preliminary data.</text>
</comment>
<dbReference type="Proteomes" id="UP000648918">
    <property type="component" value="Unassembled WGS sequence"/>
</dbReference>